<reference evidence="2 3" key="1">
    <citation type="submission" date="2023-07" db="EMBL/GenBank/DDBJ databases">
        <title>Sequencing the genomes of 1000 actinobacteria strains.</title>
        <authorList>
            <person name="Klenk H.-P."/>
        </authorList>
    </citation>
    <scope>NUCLEOTIDE SEQUENCE [LARGE SCALE GENOMIC DNA]</scope>
    <source>
        <strain evidence="2 3">DSM 44388</strain>
    </source>
</reference>
<protein>
    <recommendedName>
        <fullName evidence="4">HK97 gp10 family phage protein</fullName>
    </recommendedName>
</protein>
<dbReference type="RefSeq" id="WP_307244816.1">
    <property type="nucleotide sequence ID" value="NZ_JAUSQZ010000001.1"/>
</dbReference>
<gene>
    <name evidence="2" type="ORF">J2S57_003790</name>
</gene>
<dbReference type="EMBL" id="JAUSQZ010000001">
    <property type="protein sequence ID" value="MDP9828041.1"/>
    <property type="molecule type" value="Genomic_DNA"/>
</dbReference>
<sequence>MDVELTPSKEFERVIARMKGAPPQIKRTLSKEIKDATAPIERAAKANIKGTQVRGVRGGGAAQRGAANAARSKRGATGKTGLRESIAKGVTRKITYSGFRTGVRVRVDGKYLPESQRALIRATNKGQWRHPVFGNTSAWVTQKITPAGWFDRAVSEHGPAAIKRIREAARKALQELEK</sequence>
<evidence type="ECO:0008006" key="4">
    <source>
        <dbReference type="Google" id="ProtNLM"/>
    </source>
</evidence>
<proteinExistence type="predicted"/>
<comment type="caution">
    <text evidence="2">The sequence shown here is derived from an EMBL/GenBank/DDBJ whole genome shotgun (WGS) entry which is preliminary data.</text>
</comment>
<organism evidence="2 3">
    <name type="scientific">Kineosporia succinea</name>
    <dbReference type="NCBI Taxonomy" id="84632"/>
    <lineage>
        <taxon>Bacteria</taxon>
        <taxon>Bacillati</taxon>
        <taxon>Actinomycetota</taxon>
        <taxon>Actinomycetes</taxon>
        <taxon>Kineosporiales</taxon>
        <taxon>Kineosporiaceae</taxon>
        <taxon>Kineosporia</taxon>
    </lineage>
</organism>
<accession>A0ABT9P5S9</accession>
<name>A0ABT9P5S9_9ACTN</name>
<feature type="region of interest" description="Disordered" evidence="1">
    <location>
        <begin position="56"/>
        <end position="81"/>
    </location>
</feature>
<evidence type="ECO:0000313" key="3">
    <source>
        <dbReference type="Proteomes" id="UP001235712"/>
    </source>
</evidence>
<dbReference type="Proteomes" id="UP001235712">
    <property type="component" value="Unassembled WGS sequence"/>
</dbReference>
<evidence type="ECO:0000256" key="1">
    <source>
        <dbReference type="SAM" id="MobiDB-lite"/>
    </source>
</evidence>
<evidence type="ECO:0000313" key="2">
    <source>
        <dbReference type="EMBL" id="MDP9828041.1"/>
    </source>
</evidence>
<keyword evidence="3" id="KW-1185">Reference proteome</keyword>